<reference evidence="2 3" key="1">
    <citation type="submission" date="2020-08" db="EMBL/GenBank/DDBJ databases">
        <title>Sequencing the genomes of 1000 actinobacteria strains.</title>
        <authorList>
            <person name="Klenk H.-P."/>
        </authorList>
    </citation>
    <scope>NUCLEOTIDE SEQUENCE [LARGE SCALE GENOMIC DNA]</scope>
    <source>
        <strain evidence="2 3">DSM 45790</strain>
    </source>
</reference>
<protein>
    <submittedName>
        <fullName evidence="2">Uncharacterized protein</fullName>
    </submittedName>
</protein>
<accession>A0A7W8Z162</accession>
<dbReference type="AlphaFoldDB" id="A0A7W8Z162"/>
<dbReference type="Proteomes" id="UP000588112">
    <property type="component" value="Unassembled WGS sequence"/>
</dbReference>
<feature type="region of interest" description="Disordered" evidence="1">
    <location>
        <begin position="46"/>
        <end position="104"/>
    </location>
</feature>
<comment type="caution">
    <text evidence="2">The sequence shown here is derived from an EMBL/GenBank/DDBJ whole genome shotgun (WGS) entry which is preliminary data.</text>
</comment>
<keyword evidence="3" id="KW-1185">Reference proteome</keyword>
<evidence type="ECO:0000313" key="3">
    <source>
        <dbReference type="Proteomes" id="UP000588112"/>
    </source>
</evidence>
<dbReference type="EMBL" id="JACHBR010000001">
    <property type="protein sequence ID" value="MBB5625549.1"/>
    <property type="molecule type" value="Genomic_DNA"/>
</dbReference>
<proteinExistence type="predicted"/>
<name>A0A7W8Z162_9ACTN</name>
<gene>
    <name evidence="2" type="ORF">BJ981_001248</name>
</gene>
<organism evidence="2 3">
    <name type="scientific">Sphaerisporangium krabiense</name>
    <dbReference type="NCBI Taxonomy" id="763782"/>
    <lineage>
        <taxon>Bacteria</taxon>
        <taxon>Bacillati</taxon>
        <taxon>Actinomycetota</taxon>
        <taxon>Actinomycetes</taxon>
        <taxon>Streptosporangiales</taxon>
        <taxon>Streptosporangiaceae</taxon>
        <taxon>Sphaerisporangium</taxon>
    </lineage>
</organism>
<feature type="compositionally biased region" description="Basic and acidic residues" evidence="1">
    <location>
        <begin position="51"/>
        <end position="61"/>
    </location>
</feature>
<evidence type="ECO:0000313" key="2">
    <source>
        <dbReference type="EMBL" id="MBB5625549.1"/>
    </source>
</evidence>
<sequence length="104" mass="11677">MSHHGTKQLSRIKNYLARLLERADRAICAEPDERARKHGWTVTRTGFGARSYRDPRFDRLRGAGGPGTPPEDGPRAVRTRPAAGRDDLLYATPRRVVPTGRDRS</sequence>
<evidence type="ECO:0000256" key="1">
    <source>
        <dbReference type="SAM" id="MobiDB-lite"/>
    </source>
</evidence>
<dbReference type="RefSeq" id="WP_184608877.1">
    <property type="nucleotide sequence ID" value="NZ_BOOS01000024.1"/>
</dbReference>